<dbReference type="SUPFAM" id="SSF53850">
    <property type="entry name" value="Periplasmic binding protein-like II"/>
    <property type="match status" value="1"/>
</dbReference>
<dbReference type="PANTHER" id="PTHR30290">
    <property type="entry name" value="PERIPLASMIC BINDING COMPONENT OF ABC TRANSPORTER"/>
    <property type="match status" value="1"/>
</dbReference>
<dbReference type="Gene3D" id="3.40.190.10">
    <property type="entry name" value="Periplasmic binding protein-like II"/>
    <property type="match status" value="1"/>
</dbReference>
<dbReference type="RefSeq" id="WP_345129202.1">
    <property type="nucleotide sequence ID" value="NZ_BAABAT010000012.1"/>
</dbReference>
<organism evidence="3 4">
    <name type="scientific">Dactylosporangium darangshiense</name>
    <dbReference type="NCBI Taxonomy" id="579108"/>
    <lineage>
        <taxon>Bacteria</taxon>
        <taxon>Bacillati</taxon>
        <taxon>Actinomycetota</taxon>
        <taxon>Actinomycetes</taxon>
        <taxon>Micromonosporales</taxon>
        <taxon>Micromonosporaceae</taxon>
        <taxon>Dactylosporangium</taxon>
    </lineage>
</organism>
<gene>
    <name evidence="3" type="ORF">GCM10022255_046200</name>
</gene>
<feature type="signal peptide" evidence="1">
    <location>
        <begin position="1"/>
        <end position="21"/>
    </location>
</feature>
<dbReference type="Pfam" id="PF00496">
    <property type="entry name" value="SBP_bac_5"/>
    <property type="match status" value="1"/>
</dbReference>
<reference evidence="4" key="1">
    <citation type="journal article" date="2019" name="Int. J. Syst. Evol. Microbiol.">
        <title>The Global Catalogue of Microorganisms (GCM) 10K type strain sequencing project: providing services to taxonomists for standard genome sequencing and annotation.</title>
        <authorList>
            <consortium name="The Broad Institute Genomics Platform"/>
            <consortium name="The Broad Institute Genome Sequencing Center for Infectious Disease"/>
            <person name="Wu L."/>
            <person name="Ma J."/>
        </authorList>
    </citation>
    <scope>NUCLEOTIDE SEQUENCE [LARGE SCALE GENOMIC DNA]</scope>
    <source>
        <strain evidence="4">JCM 17441</strain>
    </source>
</reference>
<feature type="domain" description="Solute-binding protein family 5" evidence="2">
    <location>
        <begin position="106"/>
        <end position="501"/>
    </location>
</feature>
<dbReference type="PROSITE" id="PS51257">
    <property type="entry name" value="PROKAR_LIPOPROTEIN"/>
    <property type="match status" value="1"/>
</dbReference>
<proteinExistence type="predicted"/>
<comment type="caution">
    <text evidence="3">The sequence shown here is derived from an EMBL/GenBank/DDBJ whole genome shotgun (WGS) entry which is preliminary data.</text>
</comment>
<protein>
    <submittedName>
        <fullName evidence="3">ABC transporter substrate-binding protein</fullName>
    </submittedName>
</protein>
<sequence>MNKRASALVAGVATAALLLSACGGGSSSDNTSNNGGTKDSGFNAAVDKILNPSDKKGGTLKLTVHDNPDSLDPAIAYYAQVWNFMKGFYVRSLLTNDAKPGADGLKLVPDLASDMPAIEDGGKKYTFKLKSGLKWEDGSPITSKDIKYGIERIFATDVINAGPKYLVDILDEGQKYPGPYKDADPAKLGLRSVQTPDDSTIIFTLDKPNSDFALLLSLPSASPVPASQDKGTQYANRPFSSGPYKFESYDEGKKLSLVRNEYWDPKTDSVRKALPDRVEVTYGTAVEEIDNELLSEEVDLDIAQTGVQQGTQPKILLNADKKKNADAPVTGFIRYVAISTKVAPFDNIHCRKAVQYATDKITMQTARGGPDAGGEIATNMLPPTMAGHDDKDDVFNTKSGKPQIDKAKEELAACGHPNGFDTVLATRNSGKEPKTAEALQQALAVVGINAKIDPQDAALYFRSIIGSPSNVHNKGYGLMMAGWGADYPKESGFLQVLVDSRAISASGNNNYAELADPSIDALIDQARAEADPAKNAEIWKQINKKVSESAAYLPFTYDKALNYRNPRLTNVFVTQYYGMYDFGSLGVMS</sequence>
<evidence type="ECO:0000256" key="1">
    <source>
        <dbReference type="SAM" id="SignalP"/>
    </source>
</evidence>
<dbReference type="InterPro" id="IPR039424">
    <property type="entry name" value="SBP_5"/>
</dbReference>
<feature type="chain" id="PRO_5047439125" evidence="1">
    <location>
        <begin position="22"/>
        <end position="589"/>
    </location>
</feature>
<dbReference type="Proteomes" id="UP001500620">
    <property type="component" value="Unassembled WGS sequence"/>
</dbReference>
<dbReference type="EMBL" id="BAABAT010000012">
    <property type="protein sequence ID" value="GAA4251874.1"/>
    <property type="molecule type" value="Genomic_DNA"/>
</dbReference>
<keyword evidence="4" id="KW-1185">Reference proteome</keyword>
<evidence type="ECO:0000259" key="2">
    <source>
        <dbReference type="Pfam" id="PF00496"/>
    </source>
</evidence>
<dbReference type="Gene3D" id="3.10.105.10">
    <property type="entry name" value="Dipeptide-binding Protein, Domain 3"/>
    <property type="match status" value="1"/>
</dbReference>
<accession>A0ABP8DBS2</accession>
<dbReference type="PANTHER" id="PTHR30290:SF83">
    <property type="entry name" value="ABC TRANSPORTER SUBSTRATE-BINDING PROTEIN"/>
    <property type="match status" value="1"/>
</dbReference>
<evidence type="ECO:0000313" key="4">
    <source>
        <dbReference type="Proteomes" id="UP001500620"/>
    </source>
</evidence>
<evidence type="ECO:0000313" key="3">
    <source>
        <dbReference type="EMBL" id="GAA4251874.1"/>
    </source>
</evidence>
<dbReference type="CDD" id="cd08506">
    <property type="entry name" value="PBP2_clavulanate_OppA2"/>
    <property type="match status" value="1"/>
</dbReference>
<name>A0ABP8DBS2_9ACTN</name>
<dbReference type="PIRSF" id="PIRSF002741">
    <property type="entry name" value="MppA"/>
    <property type="match status" value="1"/>
</dbReference>
<dbReference type="InterPro" id="IPR030678">
    <property type="entry name" value="Peptide/Ni-bd"/>
</dbReference>
<keyword evidence="1" id="KW-0732">Signal</keyword>
<dbReference type="InterPro" id="IPR000914">
    <property type="entry name" value="SBP_5_dom"/>
</dbReference>